<accession>A0A9K3GJ93</accession>
<gene>
    <name evidence="17" type="ORF">KIPB_007652</name>
</gene>
<evidence type="ECO:0000256" key="4">
    <source>
        <dbReference type="ARBA" id="ARBA00022490"/>
    </source>
</evidence>
<reference evidence="17 18" key="1">
    <citation type="journal article" date="2018" name="PLoS ONE">
        <title>The draft genome of Kipferlia bialata reveals reductive genome evolution in fornicate parasites.</title>
        <authorList>
            <person name="Tanifuji G."/>
            <person name="Takabayashi S."/>
            <person name="Kume K."/>
            <person name="Takagi M."/>
            <person name="Nakayama T."/>
            <person name="Kamikawa R."/>
            <person name="Inagaki Y."/>
            <person name="Hashimoto T."/>
        </authorList>
    </citation>
    <scope>NUCLEOTIDE SEQUENCE [LARGE SCALE GENOMIC DNA]</scope>
    <source>
        <strain evidence="17">NY0173</strain>
    </source>
</reference>
<dbReference type="EMBL" id="BDIP01002202">
    <property type="protein sequence ID" value="GIQ85904.1"/>
    <property type="molecule type" value="Genomic_DNA"/>
</dbReference>
<dbReference type="InterPro" id="IPR027417">
    <property type="entry name" value="P-loop_NTPase"/>
</dbReference>
<organism evidence="17 18">
    <name type="scientific">Kipferlia bialata</name>
    <dbReference type="NCBI Taxonomy" id="797122"/>
    <lineage>
        <taxon>Eukaryota</taxon>
        <taxon>Metamonada</taxon>
        <taxon>Carpediemonas-like organisms</taxon>
        <taxon>Kipferlia</taxon>
    </lineage>
</organism>
<comment type="caution">
    <text evidence="17">The sequence shown here is derived from an EMBL/GenBank/DDBJ whole genome shotgun (WGS) entry which is preliminary data.</text>
</comment>
<dbReference type="OrthoDB" id="424310at2759"/>
<keyword evidence="5" id="KW-0493">Microtubule</keyword>
<dbReference type="GO" id="GO:0005874">
    <property type="term" value="C:microtubule"/>
    <property type="evidence" value="ECO:0007669"/>
    <property type="project" value="UniProtKB-KW"/>
</dbReference>
<evidence type="ECO:0000256" key="9">
    <source>
        <dbReference type="ARBA" id="ARBA00023054"/>
    </source>
</evidence>
<evidence type="ECO:0000256" key="6">
    <source>
        <dbReference type="ARBA" id="ARBA00022741"/>
    </source>
</evidence>
<dbReference type="InterPro" id="IPR035699">
    <property type="entry name" value="AAA_6"/>
</dbReference>
<evidence type="ECO:0000256" key="3">
    <source>
        <dbReference type="ARBA" id="ARBA00008887"/>
    </source>
</evidence>
<evidence type="ECO:0000259" key="14">
    <source>
        <dbReference type="Pfam" id="PF12774"/>
    </source>
</evidence>
<dbReference type="Pfam" id="PF17852">
    <property type="entry name" value="Dynein_AAA_lid"/>
    <property type="match status" value="1"/>
</dbReference>
<dbReference type="InterPro" id="IPR026983">
    <property type="entry name" value="DHC"/>
</dbReference>
<evidence type="ECO:0000256" key="10">
    <source>
        <dbReference type="ARBA" id="ARBA00023069"/>
    </source>
</evidence>
<evidence type="ECO:0000256" key="1">
    <source>
        <dbReference type="ARBA" id="ARBA00004138"/>
    </source>
</evidence>
<feature type="domain" description="Dynein heavy chain AAA 5 extension" evidence="15">
    <location>
        <begin position="498"/>
        <end position="617"/>
    </location>
</feature>
<comment type="similarity">
    <text evidence="3">Belongs to the dynein heavy chain family.</text>
</comment>
<keyword evidence="12" id="KW-0206">Cytoskeleton</keyword>
<evidence type="ECO:0000256" key="12">
    <source>
        <dbReference type="ARBA" id="ARBA00023212"/>
    </source>
</evidence>
<keyword evidence="13" id="KW-0966">Cell projection</keyword>
<keyword evidence="8" id="KW-0243">Dynein</keyword>
<dbReference type="GO" id="GO:0030286">
    <property type="term" value="C:dynein complex"/>
    <property type="evidence" value="ECO:0007669"/>
    <property type="project" value="UniProtKB-KW"/>
</dbReference>
<evidence type="ECO:0000259" key="15">
    <source>
        <dbReference type="Pfam" id="PF17852"/>
    </source>
</evidence>
<dbReference type="InterPro" id="IPR043157">
    <property type="entry name" value="Dynein_AAA1S"/>
</dbReference>
<dbReference type="Gene3D" id="3.40.50.300">
    <property type="entry name" value="P-loop containing nucleotide triphosphate hydrolases"/>
    <property type="match status" value="3"/>
</dbReference>
<dbReference type="FunFam" id="3.40.50.300:FF:000063">
    <property type="entry name" value="dynein heavy chain 6, axonemal"/>
    <property type="match status" value="1"/>
</dbReference>
<keyword evidence="7" id="KW-0067">ATP-binding</keyword>
<dbReference type="AlphaFoldDB" id="A0A9K3GJ93"/>
<sequence length="941" mass="104814">DRIYMTLTGAIHMNLGGSPAGPAGTGKTETVKDLGKALAMAVIVLNCSEGLDYLAMAKFFTGLAMTGSWSCFDEFNRIDIEVLSVIAQQIITIQRAIQTKIERFVFEGRDISIKPTCAVFITMNPGYAGRTELPDNLQACFRPVACMIPDYALIAEIRLFSFGFENARELAQKTTATFRLSSEQLSAQDHYDFGMRALNTTLVAAGLRKQTTPDGDEYEILLKALKDVNLPKFLENDIVLFDSIVLDMFPQLQVQEEERGEMEVAINEACAELNLQTTPMFVKKCFELYDTITLRHGLMMVGPTVGGKTMSVNVLQKALQSMSAKEKQRRKEEETPEDEDWTYKKALVTRLNPKAITMGQLYGQFDPVSHEWTDGILASIIRKAVSNQRPEWRWTVFDGPVDSLWIENMNTVLDDNRKLCLTSGEMIALTPGMNMIFEVQDLSEASPATVSRCGMVYYEPALTVTVESIVASWLNGLSPVISKDPSKADTPSEHLIRLKELMGVLVVPCLRYVRDHCKETIPTVDANLVMSMFKLIDCFLVDFAVNEMGQAPVERVAAIAKLLEPIVVFSMVWSLGASLEGGSRDGFSTFLRGILAENAILEDIPLPEEGQVYDYCLCYTYADVQAMQAEHGEAELDPKELMARATCTWTPWLETIPEFKVPTGAQFADIIVPTMDTVRSTHILKMLTENNCPVACVGPTGTSKSVVVQEYLLNGCDSNVYQPIILNFSAQTSANKTQDYVDEKMDKRRKGVFGPPPGRQFVVFVDDTNMPAKEVYGAQPPVELLRQFLDHGGWYDRKSLNFRSIVDTSLCTAMGPPGGGRNTISDRFLRFFNFLSFPEMADSSLKTIFGTIVNYWMEQSFLPTQEDILNLAEPMVSATINVFHTVRAELLPTPLKSHYTFNLRDLAKVFQGILDVDKGSVEDSDYVSNICLTPQAVGPRV</sequence>
<keyword evidence="4" id="KW-0963">Cytoplasm</keyword>
<name>A0A9K3GJ93_9EUKA</name>
<keyword evidence="9" id="KW-0175">Coiled coil</keyword>
<dbReference type="Pfam" id="PF17857">
    <property type="entry name" value="AAA_lid_1"/>
    <property type="match status" value="1"/>
</dbReference>
<dbReference type="InterPro" id="IPR041466">
    <property type="entry name" value="Dynein_AAA5_ext"/>
</dbReference>
<evidence type="ECO:0000256" key="2">
    <source>
        <dbReference type="ARBA" id="ARBA00004245"/>
    </source>
</evidence>
<dbReference type="GO" id="GO:0005929">
    <property type="term" value="C:cilium"/>
    <property type="evidence" value="ECO:0007669"/>
    <property type="project" value="UniProtKB-SubCell"/>
</dbReference>
<dbReference type="GO" id="GO:0005524">
    <property type="term" value="F:ATP binding"/>
    <property type="evidence" value="ECO:0007669"/>
    <property type="project" value="UniProtKB-KW"/>
</dbReference>
<dbReference type="GO" id="GO:0045505">
    <property type="term" value="F:dynein intermediate chain binding"/>
    <property type="evidence" value="ECO:0007669"/>
    <property type="project" value="InterPro"/>
</dbReference>
<dbReference type="Pfam" id="PF12774">
    <property type="entry name" value="AAA_6"/>
    <property type="match status" value="1"/>
</dbReference>
<dbReference type="Proteomes" id="UP000265618">
    <property type="component" value="Unassembled WGS sequence"/>
</dbReference>
<keyword evidence="6" id="KW-0547">Nucleotide-binding</keyword>
<evidence type="ECO:0000259" key="16">
    <source>
        <dbReference type="Pfam" id="PF17857"/>
    </source>
</evidence>
<dbReference type="Gene3D" id="1.20.920.30">
    <property type="match status" value="1"/>
</dbReference>
<proteinExistence type="inferred from homology"/>
<evidence type="ECO:0000256" key="8">
    <source>
        <dbReference type="ARBA" id="ARBA00023017"/>
    </source>
</evidence>
<keyword evidence="18" id="KW-1185">Reference proteome</keyword>
<feature type="non-terminal residue" evidence="17">
    <location>
        <position position="1"/>
    </location>
</feature>
<evidence type="ECO:0000256" key="11">
    <source>
        <dbReference type="ARBA" id="ARBA00023175"/>
    </source>
</evidence>
<dbReference type="FunFam" id="1.10.8.710:FF:000001">
    <property type="entry name" value="Dynein axonemal heavy chain 2"/>
    <property type="match status" value="1"/>
</dbReference>
<feature type="domain" description="Dynein heavy chain 3 AAA+ lid" evidence="16">
    <location>
        <begin position="876"/>
        <end position="914"/>
    </location>
</feature>
<keyword evidence="11" id="KW-0505">Motor protein</keyword>
<dbReference type="PANTHER" id="PTHR45703">
    <property type="entry name" value="DYNEIN HEAVY CHAIN"/>
    <property type="match status" value="1"/>
</dbReference>
<evidence type="ECO:0000256" key="7">
    <source>
        <dbReference type="ARBA" id="ARBA00022840"/>
    </source>
</evidence>
<evidence type="ECO:0000313" key="18">
    <source>
        <dbReference type="Proteomes" id="UP000265618"/>
    </source>
</evidence>
<protein>
    <submittedName>
        <fullName evidence="17">Dynein heavy chain 1, axonemal</fullName>
    </submittedName>
</protein>
<dbReference type="Pfam" id="PF12775">
    <property type="entry name" value="AAA_7"/>
    <property type="match status" value="1"/>
</dbReference>
<dbReference type="SUPFAM" id="SSF52540">
    <property type="entry name" value="P-loop containing nucleoside triphosphate hydrolases"/>
    <property type="match status" value="3"/>
</dbReference>
<keyword evidence="10" id="KW-0969">Cilium</keyword>
<comment type="subcellular location">
    <subcellularLocation>
        <location evidence="1">Cell projection</location>
        <location evidence="1">Cilium</location>
    </subcellularLocation>
    <subcellularLocation>
        <location evidence="2">Cytoplasm</location>
        <location evidence="2">Cytoskeleton</location>
    </subcellularLocation>
</comment>
<dbReference type="Gene3D" id="1.10.472.130">
    <property type="match status" value="1"/>
</dbReference>
<evidence type="ECO:0000313" key="17">
    <source>
        <dbReference type="EMBL" id="GIQ85904.1"/>
    </source>
</evidence>
<feature type="domain" description="Dynein heavy chain hydrolytic ATP-binding dynein motor region" evidence="14">
    <location>
        <begin position="1"/>
        <end position="309"/>
    </location>
</feature>
<dbReference type="GO" id="GO:0051959">
    <property type="term" value="F:dynein light intermediate chain binding"/>
    <property type="evidence" value="ECO:0007669"/>
    <property type="project" value="InterPro"/>
</dbReference>
<evidence type="ECO:0000256" key="13">
    <source>
        <dbReference type="ARBA" id="ARBA00023273"/>
    </source>
</evidence>
<dbReference type="Gene3D" id="1.10.8.710">
    <property type="match status" value="1"/>
</dbReference>
<dbReference type="PANTHER" id="PTHR45703:SF28">
    <property type="entry name" value="DYNEINS HEAVY CHAIN"/>
    <property type="match status" value="1"/>
</dbReference>
<evidence type="ECO:0000256" key="5">
    <source>
        <dbReference type="ARBA" id="ARBA00022701"/>
    </source>
</evidence>
<dbReference type="InterPro" id="IPR041589">
    <property type="entry name" value="DNAH3_AAA_lid_1"/>
</dbReference>
<dbReference type="GO" id="GO:0007018">
    <property type="term" value="P:microtubule-based movement"/>
    <property type="evidence" value="ECO:0007669"/>
    <property type="project" value="InterPro"/>
</dbReference>